<dbReference type="AlphaFoldDB" id="D7L4N8"/>
<dbReference type="Proteomes" id="UP000008694">
    <property type="component" value="Unassembled WGS sequence"/>
</dbReference>
<feature type="coiled-coil region" evidence="1">
    <location>
        <begin position="139"/>
        <end position="275"/>
    </location>
</feature>
<dbReference type="PANTHER" id="PTHR48145">
    <property type="entry name" value="NUCLEAR ENVELOPE-ASSOCIATED PROTEIN 1"/>
    <property type="match status" value="1"/>
</dbReference>
<dbReference type="HOGENOM" id="CLU_077822_0_0_1"/>
<evidence type="ECO:0000256" key="1">
    <source>
        <dbReference type="SAM" id="Coils"/>
    </source>
</evidence>
<name>D7L4N8_ARALL</name>
<protein>
    <submittedName>
        <fullName evidence="2">Uncharacterized protein</fullName>
    </submittedName>
</protein>
<dbReference type="PANTHER" id="PTHR48145:SF4">
    <property type="entry name" value="NUCLEAR ENVELOPE-ASSOCIATED PROTEIN 1"/>
    <property type="match status" value="1"/>
</dbReference>
<dbReference type="EMBL" id="GL348715">
    <property type="protein sequence ID" value="EFH58696.1"/>
    <property type="molecule type" value="Genomic_DNA"/>
</dbReference>
<proteinExistence type="predicted"/>
<sequence>MSCPEKTTVDPLLRDLDEKKESFRRNVVSLAAELKQVRGRLVIQEQSFLKETITRKEAEKRGKNMEMEMCKLQKRLEERNCQLEASASAADKVILTEFIILFLRTQFIKELEEFRSKLDATKQTAEASADSAQSTQIQCSLLKKQLDDKTRSLREHEDRVTQLGHQLDDLQRGLSLRECSEKQLREEVKRIEREITESITKAGIDGMDCELQKLLEDVSPMKFERMNRLVEVKDEEITKLKDEIRLMSGHWKHKTKELESQLEKQRRTDQDLKKKVLKLEFCLQEARSQTRKLQRKGERRDMEIKEIRDLISDKQQLNNESWDKQKFWDNSGFKIVVSMSMLMLVVVSKR</sequence>
<evidence type="ECO:0000313" key="3">
    <source>
        <dbReference type="Proteomes" id="UP000008694"/>
    </source>
</evidence>
<organism evidence="3">
    <name type="scientific">Arabidopsis lyrata subsp. lyrata</name>
    <name type="common">Lyre-leaved rock-cress</name>
    <dbReference type="NCBI Taxonomy" id="81972"/>
    <lineage>
        <taxon>Eukaryota</taxon>
        <taxon>Viridiplantae</taxon>
        <taxon>Streptophyta</taxon>
        <taxon>Embryophyta</taxon>
        <taxon>Tracheophyta</taxon>
        <taxon>Spermatophyta</taxon>
        <taxon>Magnoliopsida</taxon>
        <taxon>eudicotyledons</taxon>
        <taxon>Gunneridae</taxon>
        <taxon>Pentapetalae</taxon>
        <taxon>rosids</taxon>
        <taxon>malvids</taxon>
        <taxon>Brassicales</taxon>
        <taxon>Brassicaceae</taxon>
        <taxon>Camelineae</taxon>
        <taxon>Arabidopsis</taxon>
    </lineage>
</organism>
<evidence type="ECO:0000313" key="2">
    <source>
        <dbReference type="EMBL" id="EFH58696.1"/>
    </source>
</evidence>
<keyword evidence="3" id="KW-1185">Reference proteome</keyword>
<dbReference type="InterPro" id="IPR049932">
    <property type="entry name" value="NEAP1-4"/>
</dbReference>
<gene>
    <name evidence="2" type="ORF">ARALYDRAFT_340760</name>
</gene>
<reference evidence="3" key="1">
    <citation type="journal article" date="2011" name="Nat. Genet.">
        <title>The Arabidopsis lyrata genome sequence and the basis of rapid genome size change.</title>
        <authorList>
            <person name="Hu T.T."/>
            <person name="Pattyn P."/>
            <person name="Bakker E.G."/>
            <person name="Cao J."/>
            <person name="Cheng J.-F."/>
            <person name="Clark R.M."/>
            <person name="Fahlgren N."/>
            <person name="Fawcett J.A."/>
            <person name="Grimwood J."/>
            <person name="Gundlach H."/>
            <person name="Haberer G."/>
            <person name="Hollister J.D."/>
            <person name="Ossowski S."/>
            <person name="Ottilar R.P."/>
            <person name="Salamov A.A."/>
            <person name="Schneeberger K."/>
            <person name="Spannagl M."/>
            <person name="Wang X."/>
            <person name="Yang L."/>
            <person name="Nasrallah M.E."/>
            <person name="Bergelson J."/>
            <person name="Carrington J.C."/>
            <person name="Gaut B.S."/>
            <person name="Schmutz J."/>
            <person name="Mayer K.F.X."/>
            <person name="Van de Peer Y."/>
            <person name="Grigoriev I.V."/>
            <person name="Nordborg M."/>
            <person name="Weigel D."/>
            <person name="Guo Y.-L."/>
        </authorList>
    </citation>
    <scope>NUCLEOTIDE SEQUENCE [LARGE SCALE GENOMIC DNA]</scope>
    <source>
        <strain evidence="3">cv. MN47</strain>
    </source>
</reference>
<dbReference type="Gramene" id="fgenesh1_pg.C_scaffold_3000523">
    <property type="protein sequence ID" value="fgenesh1_pg.C_scaffold_3000523"/>
    <property type="gene ID" value="fgenesh1_pg.C_scaffold_3000523"/>
</dbReference>
<accession>D7L4N8</accession>
<dbReference type="STRING" id="81972.D7L4N8"/>
<keyword evidence="1" id="KW-0175">Coiled coil</keyword>